<comment type="similarity">
    <text evidence="1">Belongs to the LysR transcriptional regulatory family.</text>
</comment>
<accession>A0ABW0PF42</accession>
<dbReference type="InterPro" id="IPR036390">
    <property type="entry name" value="WH_DNA-bd_sf"/>
</dbReference>
<evidence type="ECO:0000256" key="1">
    <source>
        <dbReference type="ARBA" id="ARBA00009437"/>
    </source>
</evidence>
<name>A0ABW0PF42_9BURK</name>
<keyword evidence="8" id="KW-1185">Reference proteome</keyword>
<evidence type="ECO:0000256" key="3">
    <source>
        <dbReference type="ARBA" id="ARBA00023125"/>
    </source>
</evidence>
<dbReference type="InterPro" id="IPR005119">
    <property type="entry name" value="LysR_subst-bd"/>
</dbReference>
<evidence type="ECO:0000256" key="2">
    <source>
        <dbReference type="ARBA" id="ARBA00023015"/>
    </source>
</evidence>
<dbReference type="InterPro" id="IPR000847">
    <property type="entry name" value="LysR_HTH_N"/>
</dbReference>
<sequence length="304" mass="33098">MNYKHLQYFHAVATGGSIARAAQRLNVTPQAISTQLGLLETRFGAPLFRKKGRGLELTEAGKVALQYTERIFDLGNELEQTMRRGAAPVPETLRVGICDIVPKTVAFRLLRPAREAGMAMRLICREDRFDALMVELAAHRLDMVLADRGPEPGGTVRAYTHVLGSSSLSVLGHPQLCRAWRGTFPARLQEAPFLLPGPEAAVHGPLRGWFEERGLRPVIVGEFDDGALLKAFARAGAGFMAAPTAVAAVVGQEYALEQVGVIDTIVEQFYAMTVERQLDHPAIKRILDRAGTVFADISSNSAQG</sequence>
<comment type="caution">
    <text evidence="7">The sequence shown here is derived from an EMBL/GenBank/DDBJ whole genome shotgun (WGS) entry which is preliminary data.</text>
</comment>
<dbReference type="Gene3D" id="1.10.10.10">
    <property type="entry name" value="Winged helix-like DNA-binding domain superfamily/Winged helix DNA-binding domain"/>
    <property type="match status" value="1"/>
</dbReference>
<protein>
    <submittedName>
        <fullName evidence="7">LysR family transcriptional regulator</fullName>
    </submittedName>
</protein>
<evidence type="ECO:0000313" key="8">
    <source>
        <dbReference type="Proteomes" id="UP001596031"/>
    </source>
</evidence>
<dbReference type="Proteomes" id="UP001596031">
    <property type="component" value="Unassembled WGS sequence"/>
</dbReference>
<dbReference type="SUPFAM" id="SSF46785">
    <property type="entry name" value="Winged helix' DNA-binding domain"/>
    <property type="match status" value="1"/>
</dbReference>
<dbReference type="Pfam" id="PF00126">
    <property type="entry name" value="HTH_1"/>
    <property type="match status" value="1"/>
</dbReference>
<dbReference type="PROSITE" id="PS50931">
    <property type="entry name" value="HTH_LYSR"/>
    <property type="match status" value="1"/>
</dbReference>
<dbReference type="InterPro" id="IPR036388">
    <property type="entry name" value="WH-like_DNA-bd_sf"/>
</dbReference>
<proteinExistence type="inferred from homology"/>
<keyword evidence="2" id="KW-0805">Transcription regulation</keyword>
<keyword evidence="4" id="KW-0010">Activator</keyword>
<dbReference type="Gene3D" id="3.40.190.10">
    <property type="entry name" value="Periplasmic binding protein-like II"/>
    <property type="match status" value="2"/>
</dbReference>
<dbReference type="EMBL" id="JBHSMS010000021">
    <property type="protein sequence ID" value="MFC5510544.1"/>
    <property type="molecule type" value="Genomic_DNA"/>
</dbReference>
<keyword evidence="3" id="KW-0238">DNA-binding</keyword>
<evidence type="ECO:0000259" key="6">
    <source>
        <dbReference type="PROSITE" id="PS50931"/>
    </source>
</evidence>
<dbReference type="RefSeq" id="WP_379717951.1">
    <property type="nucleotide sequence ID" value="NZ_JBHSMS010000021.1"/>
</dbReference>
<evidence type="ECO:0000256" key="4">
    <source>
        <dbReference type="ARBA" id="ARBA00023159"/>
    </source>
</evidence>
<evidence type="ECO:0000256" key="5">
    <source>
        <dbReference type="ARBA" id="ARBA00023163"/>
    </source>
</evidence>
<dbReference type="SUPFAM" id="SSF53850">
    <property type="entry name" value="Periplasmic binding protein-like II"/>
    <property type="match status" value="1"/>
</dbReference>
<dbReference type="Pfam" id="PF03466">
    <property type="entry name" value="LysR_substrate"/>
    <property type="match status" value="1"/>
</dbReference>
<dbReference type="PANTHER" id="PTHR30293">
    <property type="entry name" value="TRANSCRIPTIONAL REGULATORY PROTEIN NAC-RELATED"/>
    <property type="match status" value="1"/>
</dbReference>
<organism evidence="7 8">
    <name type="scientific">Massilia jejuensis</name>
    <dbReference type="NCBI Taxonomy" id="648894"/>
    <lineage>
        <taxon>Bacteria</taxon>
        <taxon>Pseudomonadati</taxon>
        <taxon>Pseudomonadota</taxon>
        <taxon>Betaproteobacteria</taxon>
        <taxon>Burkholderiales</taxon>
        <taxon>Oxalobacteraceae</taxon>
        <taxon>Telluria group</taxon>
        <taxon>Massilia</taxon>
    </lineage>
</organism>
<reference evidence="8" key="1">
    <citation type="journal article" date="2019" name="Int. J. Syst. Evol. Microbiol.">
        <title>The Global Catalogue of Microorganisms (GCM) 10K type strain sequencing project: providing services to taxonomists for standard genome sequencing and annotation.</title>
        <authorList>
            <consortium name="The Broad Institute Genomics Platform"/>
            <consortium name="The Broad Institute Genome Sequencing Center for Infectious Disease"/>
            <person name="Wu L."/>
            <person name="Ma J."/>
        </authorList>
    </citation>
    <scope>NUCLEOTIDE SEQUENCE [LARGE SCALE GENOMIC DNA]</scope>
    <source>
        <strain evidence="8">CCUG 38813</strain>
    </source>
</reference>
<evidence type="ECO:0000313" key="7">
    <source>
        <dbReference type="EMBL" id="MFC5510544.1"/>
    </source>
</evidence>
<dbReference type="PANTHER" id="PTHR30293:SF2">
    <property type="entry name" value="TRANSCRIPTIONAL ACTIVATOR PROTEIN NHAR"/>
    <property type="match status" value="1"/>
</dbReference>
<keyword evidence="5" id="KW-0804">Transcription</keyword>
<gene>
    <name evidence="7" type="ORF">ACFPOU_05330</name>
</gene>
<feature type="domain" description="HTH lysR-type" evidence="6">
    <location>
        <begin position="1"/>
        <end position="58"/>
    </location>
</feature>